<sequence length="67" mass="7725">MKKKLTEGVDFYYNEQGYVVLTASYHLERGHCCGNGCLHCPYAYSQVPEPRRSELLAKRKNDGQQKD</sequence>
<dbReference type="Proteomes" id="UP001220610">
    <property type="component" value="Chromosome"/>
</dbReference>
<dbReference type="EMBL" id="CP119311">
    <property type="protein sequence ID" value="WEK36753.1"/>
    <property type="molecule type" value="Genomic_DNA"/>
</dbReference>
<dbReference type="Pfam" id="PF17653">
    <property type="entry name" value="DUF5522"/>
    <property type="match status" value="1"/>
</dbReference>
<name>A0AAJ6BH29_9BACT</name>
<reference evidence="1" key="1">
    <citation type="submission" date="2023-03" db="EMBL/GenBank/DDBJ databases">
        <title>Andean soil-derived lignocellulolytic bacterial consortium as a source of novel taxa and putative plastic-active enzymes.</title>
        <authorList>
            <person name="Diaz-Garcia L."/>
            <person name="Chuvochina M."/>
            <person name="Feuerriegel G."/>
            <person name="Bunk B."/>
            <person name="Sproer C."/>
            <person name="Streit W.R."/>
            <person name="Rodriguez L.M."/>
            <person name="Overmann J."/>
            <person name="Jimenez D.J."/>
        </authorList>
    </citation>
    <scope>NUCLEOTIDE SEQUENCE</scope>
    <source>
        <strain evidence="1">MAG 7</strain>
    </source>
</reference>
<dbReference type="PANTHER" id="PTHR21037:SF2">
    <property type="entry name" value="SIMILAR TO NOVEL PROTEIN"/>
    <property type="match status" value="1"/>
</dbReference>
<gene>
    <name evidence="1" type="ORF">P0Y53_04495</name>
</gene>
<protein>
    <submittedName>
        <fullName evidence="1">DUF5522 domain-containing protein</fullName>
    </submittedName>
</protein>
<dbReference type="PANTHER" id="PTHR21037">
    <property type="entry name" value="39S RIBOSOMAL PROTEIN L14, MITOCHONDRIAL"/>
    <property type="match status" value="1"/>
</dbReference>
<dbReference type="AlphaFoldDB" id="A0AAJ6BH29"/>
<accession>A0AAJ6BH29</accession>
<evidence type="ECO:0000313" key="2">
    <source>
        <dbReference type="Proteomes" id="UP001220610"/>
    </source>
</evidence>
<proteinExistence type="predicted"/>
<evidence type="ECO:0000313" key="1">
    <source>
        <dbReference type="EMBL" id="WEK36753.1"/>
    </source>
</evidence>
<dbReference type="InterPro" id="IPR040807">
    <property type="entry name" value="DUF5522"/>
</dbReference>
<organism evidence="1 2">
    <name type="scientific">Candidatus Pseudobacter hemicellulosilyticus</name>
    <dbReference type="NCBI Taxonomy" id="3121375"/>
    <lineage>
        <taxon>Bacteria</taxon>
        <taxon>Pseudomonadati</taxon>
        <taxon>Bacteroidota</taxon>
        <taxon>Chitinophagia</taxon>
        <taxon>Chitinophagales</taxon>
        <taxon>Chitinophagaceae</taxon>
        <taxon>Pseudobacter</taxon>
    </lineage>
</organism>